<dbReference type="RefSeq" id="XP_068139010.1">
    <property type="nucleotide sequence ID" value="XM_068282909.1"/>
</dbReference>
<sequence length="154" mass="16980">MIRVPDKRTTTCTPATPQTFASPSSPRGPTWAHKLYLHMHALLSTTCYRDRNVGDVQKKTPKSNKQSCHRMLRNTSMAWGTAAGGWKRRREPWPNRNDNGVAAYSGYCSSSPAGPCLCTGTYHSSEDGLRNRPLIHRSIFPAVSLVNAGKSPPV</sequence>
<dbReference type="EMBL" id="CP017557">
    <property type="protein sequence ID" value="AOW05003.1"/>
    <property type="molecule type" value="Genomic_DNA"/>
</dbReference>
<dbReference type="VEuPathDB" id="FungiDB:YALI1_E06655g"/>
<evidence type="ECO:0000313" key="3">
    <source>
        <dbReference type="Proteomes" id="UP000182444"/>
    </source>
</evidence>
<feature type="compositionally biased region" description="Low complexity" evidence="1">
    <location>
        <begin position="10"/>
        <end position="19"/>
    </location>
</feature>
<proteinExistence type="predicted"/>
<dbReference type="GeneID" id="94583523"/>
<feature type="region of interest" description="Disordered" evidence="1">
    <location>
        <begin position="1"/>
        <end position="27"/>
    </location>
</feature>
<evidence type="ECO:0000313" key="2">
    <source>
        <dbReference type="EMBL" id="AOW05003.1"/>
    </source>
</evidence>
<dbReference type="AlphaFoldDB" id="A0A1D8NH92"/>
<organism evidence="2 3">
    <name type="scientific">Yarrowia lipolytica</name>
    <name type="common">Candida lipolytica</name>
    <dbReference type="NCBI Taxonomy" id="4952"/>
    <lineage>
        <taxon>Eukaryota</taxon>
        <taxon>Fungi</taxon>
        <taxon>Dikarya</taxon>
        <taxon>Ascomycota</taxon>
        <taxon>Saccharomycotina</taxon>
        <taxon>Dipodascomycetes</taxon>
        <taxon>Dipodascales</taxon>
        <taxon>Dipodascales incertae sedis</taxon>
        <taxon>Yarrowia</taxon>
    </lineage>
</organism>
<reference evidence="2 3" key="1">
    <citation type="journal article" date="2016" name="PLoS ONE">
        <title>Sequence Assembly of Yarrowia lipolytica Strain W29/CLIB89 Shows Transposable Element Diversity.</title>
        <authorList>
            <person name="Magnan C."/>
            <person name="Yu J."/>
            <person name="Chang I."/>
            <person name="Jahn E."/>
            <person name="Kanomata Y."/>
            <person name="Wu J."/>
            <person name="Zeller M."/>
            <person name="Oakes M."/>
            <person name="Baldi P."/>
            <person name="Sandmeyer S."/>
        </authorList>
    </citation>
    <scope>NUCLEOTIDE SEQUENCE [LARGE SCALE GENOMIC DNA]</scope>
    <source>
        <strain evidence="3">CLIB89(W29)</strain>
    </source>
</reference>
<name>A0A1D8NH92_YARLL</name>
<evidence type="ECO:0000256" key="1">
    <source>
        <dbReference type="SAM" id="MobiDB-lite"/>
    </source>
</evidence>
<gene>
    <name evidence="2" type="ORF">YALI1_E06655g</name>
</gene>
<protein>
    <submittedName>
        <fullName evidence="2">Uncharacterized protein</fullName>
    </submittedName>
</protein>
<dbReference type="Proteomes" id="UP000182444">
    <property type="component" value="Chromosome 1E"/>
</dbReference>
<accession>A0A1D8NH92</accession>